<feature type="domain" description="HTH cro/C1-type" evidence="2">
    <location>
        <begin position="7"/>
        <end position="63"/>
    </location>
</feature>
<keyword evidence="4" id="KW-1185">Reference proteome</keyword>
<gene>
    <name evidence="3" type="ORF">J2Z79_000652</name>
</gene>
<dbReference type="Pfam" id="PF01381">
    <property type="entry name" value="HTH_3"/>
    <property type="match status" value="1"/>
</dbReference>
<comment type="caution">
    <text evidence="3">The sequence shown here is derived from an EMBL/GenBank/DDBJ whole genome shotgun (WGS) entry which is preliminary data.</text>
</comment>
<dbReference type="InterPro" id="IPR050807">
    <property type="entry name" value="TransReg_Diox_bact_type"/>
</dbReference>
<dbReference type="InterPro" id="IPR010982">
    <property type="entry name" value="Lambda_DNA-bd_dom_sf"/>
</dbReference>
<evidence type="ECO:0000313" key="4">
    <source>
        <dbReference type="Proteomes" id="UP001519289"/>
    </source>
</evidence>
<sequence length="217" mass="23986">MSLGSRIRHLRRARGFRSIKALAEAAGIPYSVLYNVEHGLTANPQIETLTRLSAALQVPLDQLLADDTPPGGADADYKWLWRSRIAESKPSEIIKLRETTVEQRALWCMRQLAGVLPAQRLADLLGLNPEQLADILASRRAASPELVDLLCERFQVPVNFLIHGDPGPVDSLLQLVLRHPNSGAYLQMVSKAMQAQIPPEILDRQIDLLVAASAVRH</sequence>
<dbReference type="PANTHER" id="PTHR46797:SF1">
    <property type="entry name" value="METHYLPHOSPHONATE SYNTHASE"/>
    <property type="match status" value="1"/>
</dbReference>
<reference evidence="3 4" key="1">
    <citation type="submission" date="2021-03" db="EMBL/GenBank/DDBJ databases">
        <title>Genomic Encyclopedia of Type Strains, Phase IV (KMG-IV): sequencing the most valuable type-strain genomes for metagenomic binning, comparative biology and taxonomic classification.</title>
        <authorList>
            <person name="Goeker M."/>
        </authorList>
    </citation>
    <scope>NUCLEOTIDE SEQUENCE [LARGE SCALE GENOMIC DNA]</scope>
    <source>
        <strain evidence="3 4">DSM 27138</strain>
    </source>
</reference>
<proteinExistence type="predicted"/>
<dbReference type="InterPro" id="IPR001387">
    <property type="entry name" value="Cro/C1-type_HTH"/>
</dbReference>
<organism evidence="3 4">
    <name type="scientific">Symbiobacterium terraclitae</name>
    <dbReference type="NCBI Taxonomy" id="557451"/>
    <lineage>
        <taxon>Bacteria</taxon>
        <taxon>Bacillati</taxon>
        <taxon>Bacillota</taxon>
        <taxon>Clostridia</taxon>
        <taxon>Eubacteriales</taxon>
        <taxon>Symbiobacteriaceae</taxon>
        <taxon>Symbiobacterium</taxon>
    </lineage>
</organism>
<accession>A0ABS4JP11</accession>
<dbReference type="PROSITE" id="PS50943">
    <property type="entry name" value="HTH_CROC1"/>
    <property type="match status" value="2"/>
</dbReference>
<keyword evidence="1" id="KW-0238">DNA-binding</keyword>
<dbReference type="Proteomes" id="UP001519289">
    <property type="component" value="Unassembled WGS sequence"/>
</dbReference>
<dbReference type="Gene3D" id="1.10.260.40">
    <property type="entry name" value="lambda repressor-like DNA-binding domains"/>
    <property type="match status" value="1"/>
</dbReference>
<dbReference type="PANTHER" id="PTHR46797">
    <property type="entry name" value="HTH-TYPE TRANSCRIPTIONAL REGULATOR"/>
    <property type="match status" value="1"/>
</dbReference>
<dbReference type="SMART" id="SM00530">
    <property type="entry name" value="HTH_XRE"/>
    <property type="match status" value="2"/>
</dbReference>
<dbReference type="EMBL" id="JAGGLG010000003">
    <property type="protein sequence ID" value="MBP2017278.1"/>
    <property type="molecule type" value="Genomic_DNA"/>
</dbReference>
<protein>
    <submittedName>
        <fullName evidence="3">Transcriptional regulator with XRE-family HTH domain</fullName>
    </submittedName>
</protein>
<evidence type="ECO:0000256" key="1">
    <source>
        <dbReference type="ARBA" id="ARBA00023125"/>
    </source>
</evidence>
<evidence type="ECO:0000259" key="2">
    <source>
        <dbReference type="PROSITE" id="PS50943"/>
    </source>
</evidence>
<dbReference type="RefSeq" id="WP_209465418.1">
    <property type="nucleotide sequence ID" value="NZ_JAGGLG010000003.1"/>
</dbReference>
<evidence type="ECO:0000313" key="3">
    <source>
        <dbReference type="EMBL" id="MBP2017278.1"/>
    </source>
</evidence>
<dbReference type="CDD" id="cd00093">
    <property type="entry name" value="HTH_XRE"/>
    <property type="match status" value="1"/>
</dbReference>
<feature type="domain" description="HTH cro/C1-type" evidence="2">
    <location>
        <begin position="121"/>
        <end position="161"/>
    </location>
</feature>
<name>A0ABS4JP11_9FIRM</name>
<dbReference type="SUPFAM" id="SSF47413">
    <property type="entry name" value="lambda repressor-like DNA-binding domains"/>
    <property type="match status" value="2"/>
</dbReference>